<evidence type="ECO:0000313" key="1">
    <source>
        <dbReference type="EMBL" id="AYV75349.1"/>
    </source>
</evidence>
<accession>A0A3G4ZPI0</accession>
<organism evidence="1">
    <name type="scientific">Terrestrivirus sp</name>
    <dbReference type="NCBI Taxonomy" id="2487775"/>
    <lineage>
        <taxon>Viruses</taxon>
        <taxon>Varidnaviria</taxon>
        <taxon>Bamfordvirae</taxon>
        <taxon>Nucleocytoviricota</taxon>
        <taxon>Megaviricetes</taxon>
        <taxon>Imitervirales</taxon>
        <taxon>Mimiviridae</taxon>
        <taxon>Klosneuvirinae</taxon>
    </lineage>
</organism>
<reference evidence="1" key="1">
    <citation type="submission" date="2018-10" db="EMBL/GenBank/DDBJ databases">
        <title>Hidden diversity of soil giant viruses.</title>
        <authorList>
            <person name="Schulz F."/>
            <person name="Alteio L."/>
            <person name="Goudeau D."/>
            <person name="Ryan E.M."/>
            <person name="Malmstrom R.R."/>
            <person name="Blanchard J."/>
            <person name="Woyke T."/>
        </authorList>
    </citation>
    <scope>NUCLEOTIDE SEQUENCE</scope>
    <source>
        <strain evidence="1">TEV1</strain>
    </source>
</reference>
<sequence length="131" mass="16085">MSPNDVAYIIYNFYKKRFVYSLGYWYQIINNKWYKVSHKYKKINNNFIRKIIFCDFINELRKLYKRNCKSYEYDEILLKLLSSQEFRHDVIAICNELFNDKLMNKLTDLALNSKKNLCKNLHENFDELKLI</sequence>
<dbReference type="EMBL" id="MK071979">
    <property type="protein sequence ID" value="AYV75349.1"/>
    <property type="molecule type" value="Genomic_DNA"/>
</dbReference>
<protein>
    <submittedName>
        <fullName evidence="1">Uncharacterized protein</fullName>
    </submittedName>
</protein>
<name>A0A3G4ZPI0_9VIRU</name>
<proteinExistence type="predicted"/>
<gene>
    <name evidence="1" type="ORF">Terrestrivirus1_223</name>
</gene>